<evidence type="ECO:0000256" key="3">
    <source>
        <dbReference type="ARBA" id="ARBA00022630"/>
    </source>
</evidence>
<accession>A0AAE0PL89</accession>
<keyword evidence="7" id="KW-0863">Zinc-finger</keyword>
<keyword evidence="12" id="KW-0010">Activator</keyword>
<dbReference type="PANTHER" id="PTHR47429:SF7">
    <property type="entry name" value="GATA-FACTOR"/>
    <property type="match status" value="1"/>
</dbReference>
<evidence type="ECO:0000256" key="8">
    <source>
        <dbReference type="ARBA" id="ARBA00022833"/>
    </source>
</evidence>
<keyword evidence="8" id="KW-0862">Zinc</keyword>
<dbReference type="InterPro" id="IPR000014">
    <property type="entry name" value="PAS"/>
</dbReference>
<dbReference type="PROSITE" id="PS50112">
    <property type="entry name" value="PAS"/>
    <property type="match status" value="1"/>
</dbReference>
<keyword evidence="3" id="KW-0285">Flavoprotein</keyword>
<reference evidence="16" key="1">
    <citation type="journal article" date="2023" name="Mol. Phylogenet. Evol.">
        <title>Genome-scale phylogeny and comparative genomics of the fungal order Sordariales.</title>
        <authorList>
            <person name="Hensen N."/>
            <person name="Bonometti L."/>
            <person name="Westerberg I."/>
            <person name="Brannstrom I.O."/>
            <person name="Guillou S."/>
            <person name="Cros-Aarteil S."/>
            <person name="Calhoun S."/>
            <person name="Haridas S."/>
            <person name="Kuo A."/>
            <person name="Mondo S."/>
            <person name="Pangilinan J."/>
            <person name="Riley R."/>
            <person name="LaButti K."/>
            <person name="Andreopoulos B."/>
            <person name="Lipzen A."/>
            <person name="Chen C."/>
            <person name="Yan M."/>
            <person name="Daum C."/>
            <person name="Ng V."/>
            <person name="Clum A."/>
            <person name="Steindorff A."/>
            <person name="Ohm R.A."/>
            <person name="Martin F."/>
            <person name="Silar P."/>
            <person name="Natvig D.O."/>
            <person name="Lalanne C."/>
            <person name="Gautier V."/>
            <person name="Ament-Velasquez S.L."/>
            <person name="Kruys A."/>
            <person name="Hutchinson M.I."/>
            <person name="Powell A.J."/>
            <person name="Barry K."/>
            <person name="Miller A.N."/>
            <person name="Grigoriev I.V."/>
            <person name="Debuchy R."/>
            <person name="Gladieux P."/>
            <person name="Hiltunen Thoren M."/>
            <person name="Johannesson H."/>
        </authorList>
    </citation>
    <scope>NUCLEOTIDE SEQUENCE</scope>
    <source>
        <strain evidence="16">FGSC 1904</strain>
    </source>
</reference>
<evidence type="ECO:0000256" key="11">
    <source>
        <dbReference type="ARBA" id="ARBA00023125"/>
    </source>
</evidence>
<dbReference type="AlphaFoldDB" id="A0AAE0PL89"/>
<keyword evidence="17" id="KW-1185">Reference proteome</keyword>
<name>A0AAE0PL89_SORBR</name>
<keyword evidence="6" id="KW-0677">Repeat</keyword>
<evidence type="ECO:0000256" key="1">
    <source>
        <dbReference type="ARBA" id="ARBA00022543"/>
    </source>
</evidence>
<gene>
    <name evidence="16" type="ORF">B0T20DRAFT_345388</name>
</gene>
<dbReference type="CDD" id="cd00130">
    <property type="entry name" value="PAS"/>
    <property type="match status" value="1"/>
</dbReference>
<evidence type="ECO:0000256" key="12">
    <source>
        <dbReference type="ARBA" id="ARBA00023159"/>
    </source>
</evidence>
<dbReference type="Gene3D" id="3.30.450.20">
    <property type="entry name" value="PAS domain"/>
    <property type="match status" value="1"/>
</dbReference>
<evidence type="ECO:0000256" key="2">
    <source>
        <dbReference type="ARBA" id="ARBA00022606"/>
    </source>
</evidence>
<proteinExistence type="predicted"/>
<keyword evidence="10" id="KW-0805">Transcription regulation</keyword>
<evidence type="ECO:0000256" key="10">
    <source>
        <dbReference type="ARBA" id="ARBA00023015"/>
    </source>
</evidence>
<dbReference type="SUPFAM" id="SSF55785">
    <property type="entry name" value="PYP-like sensor domain (PAS domain)"/>
    <property type="match status" value="1"/>
</dbReference>
<dbReference type="GO" id="GO:0008270">
    <property type="term" value="F:zinc ion binding"/>
    <property type="evidence" value="ECO:0007669"/>
    <property type="project" value="UniProtKB-KW"/>
</dbReference>
<evidence type="ECO:0000259" key="15">
    <source>
        <dbReference type="PROSITE" id="PS50112"/>
    </source>
</evidence>
<evidence type="ECO:0000256" key="9">
    <source>
        <dbReference type="ARBA" id="ARBA00022991"/>
    </source>
</evidence>
<dbReference type="GO" id="GO:0003677">
    <property type="term" value="F:DNA binding"/>
    <property type="evidence" value="ECO:0007669"/>
    <property type="project" value="UniProtKB-KW"/>
</dbReference>
<reference evidence="16" key="2">
    <citation type="submission" date="2023-07" db="EMBL/GenBank/DDBJ databases">
        <authorList>
            <consortium name="Lawrence Berkeley National Laboratory"/>
            <person name="Haridas S."/>
            <person name="Hensen N."/>
            <person name="Bonometti L."/>
            <person name="Westerberg I."/>
            <person name="Brannstrom I.O."/>
            <person name="Guillou S."/>
            <person name="Cros-Aarteil S."/>
            <person name="Calhoun S."/>
            <person name="Kuo A."/>
            <person name="Mondo S."/>
            <person name="Pangilinan J."/>
            <person name="Riley R."/>
            <person name="LaButti K."/>
            <person name="Andreopoulos B."/>
            <person name="Lipzen A."/>
            <person name="Chen C."/>
            <person name="Yanf M."/>
            <person name="Daum C."/>
            <person name="Ng V."/>
            <person name="Clum A."/>
            <person name="Steindorff A."/>
            <person name="Ohm R."/>
            <person name="Martin F."/>
            <person name="Silar P."/>
            <person name="Natvig D."/>
            <person name="Lalanne C."/>
            <person name="Gautier V."/>
            <person name="Ament-velasquez S.L."/>
            <person name="Kruys A."/>
            <person name="Hutchinson M.I."/>
            <person name="Powell A.J."/>
            <person name="Barry K."/>
            <person name="Miller A.N."/>
            <person name="Grigoriev I.V."/>
            <person name="Debuchy R."/>
            <person name="Gladieux P."/>
            <person name="Thoren M.H."/>
            <person name="Johannesson H."/>
        </authorList>
    </citation>
    <scope>NUCLEOTIDE SEQUENCE</scope>
    <source>
        <strain evidence="16">FGSC 1904</strain>
    </source>
</reference>
<dbReference type="GO" id="GO:0009881">
    <property type="term" value="F:photoreceptor activity"/>
    <property type="evidence" value="ECO:0007669"/>
    <property type="project" value="UniProtKB-KW"/>
</dbReference>
<dbReference type="GO" id="GO:0005634">
    <property type="term" value="C:nucleus"/>
    <property type="evidence" value="ECO:0007669"/>
    <property type="project" value="TreeGrafter"/>
</dbReference>
<evidence type="ECO:0000256" key="5">
    <source>
        <dbReference type="ARBA" id="ARBA00022723"/>
    </source>
</evidence>
<keyword evidence="1" id="KW-0600">Photoreceptor protein</keyword>
<keyword evidence="14" id="KW-0675">Receptor</keyword>
<keyword evidence="13" id="KW-0804">Transcription</keyword>
<comment type="caution">
    <text evidence="16">The sequence shown here is derived from an EMBL/GenBank/DDBJ whole genome shotgun (WGS) entry which is preliminary data.</text>
</comment>
<protein>
    <submittedName>
        <fullName evidence="16">Vivid protein</fullName>
    </submittedName>
</protein>
<evidence type="ECO:0000256" key="14">
    <source>
        <dbReference type="ARBA" id="ARBA00023170"/>
    </source>
</evidence>
<keyword evidence="4" id="KW-0288">FMN</keyword>
<dbReference type="NCBIfam" id="TIGR00229">
    <property type="entry name" value="sensory_box"/>
    <property type="match status" value="1"/>
</dbReference>
<feature type="domain" description="PAS" evidence="15">
    <location>
        <begin position="85"/>
        <end position="146"/>
    </location>
</feature>
<evidence type="ECO:0000313" key="16">
    <source>
        <dbReference type="EMBL" id="KAK3402061.1"/>
    </source>
</evidence>
<dbReference type="PANTHER" id="PTHR47429">
    <property type="entry name" value="PROTEIN TWIN LOV 1"/>
    <property type="match status" value="1"/>
</dbReference>
<dbReference type="EMBL" id="JAUTDP010000002">
    <property type="protein sequence ID" value="KAK3402061.1"/>
    <property type="molecule type" value="Genomic_DNA"/>
</dbReference>
<organism evidence="16 17">
    <name type="scientific">Sordaria brevicollis</name>
    <dbReference type="NCBI Taxonomy" id="83679"/>
    <lineage>
        <taxon>Eukaryota</taxon>
        <taxon>Fungi</taxon>
        <taxon>Dikarya</taxon>
        <taxon>Ascomycota</taxon>
        <taxon>Pezizomycotina</taxon>
        <taxon>Sordariomycetes</taxon>
        <taxon>Sordariomycetidae</taxon>
        <taxon>Sordariales</taxon>
        <taxon>Sordariaceae</taxon>
        <taxon>Sordaria</taxon>
    </lineage>
</organism>
<evidence type="ECO:0000256" key="4">
    <source>
        <dbReference type="ARBA" id="ARBA00022643"/>
    </source>
</evidence>
<keyword evidence="9" id="KW-0157">Chromophore</keyword>
<evidence type="ECO:0000256" key="13">
    <source>
        <dbReference type="ARBA" id="ARBA00023163"/>
    </source>
</evidence>
<keyword evidence="2" id="KW-0716">Sensory transduction</keyword>
<dbReference type="Pfam" id="PF13426">
    <property type="entry name" value="PAS_9"/>
    <property type="match status" value="1"/>
</dbReference>
<evidence type="ECO:0000256" key="7">
    <source>
        <dbReference type="ARBA" id="ARBA00022771"/>
    </source>
</evidence>
<keyword evidence="5" id="KW-0479">Metal-binding</keyword>
<dbReference type="FunFam" id="3.30.450.20:FF:000064">
    <property type="entry name" value="Vivid PAS protein VVD"/>
    <property type="match status" value="1"/>
</dbReference>
<keyword evidence="11" id="KW-0238">DNA-binding</keyword>
<evidence type="ECO:0000256" key="6">
    <source>
        <dbReference type="ARBA" id="ARBA00022737"/>
    </source>
</evidence>
<sequence length="186" mass="21312">MSHTVNSSTMNPWEVEAYQQYHYDPQTAATANPLFYHTLYAPGGYDIMGYLVQIMSRPNPQVDLGPVDMSCALIMCDLKQKDQPIVYASEAFLYMTGYSSAEVMGRNCRFLQSPDGMVKPKSTRKYVDPNTIKKMRKAIDKNAEVQLEVVNFKKNGQRFINLLTMIPVRDETGEYRYSMGFQCEKE</sequence>
<evidence type="ECO:0000313" key="17">
    <source>
        <dbReference type="Proteomes" id="UP001281003"/>
    </source>
</evidence>
<dbReference type="InterPro" id="IPR035965">
    <property type="entry name" value="PAS-like_dom_sf"/>
</dbReference>
<dbReference type="Proteomes" id="UP001281003">
    <property type="component" value="Unassembled WGS sequence"/>
</dbReference>